<dbReference type="InterPro" id="IPR046960">
    <property type="entry name" value="PPR_At4g14850-like_plant"/>
</dbReference>
<dbReference type="GO" id="GO:0003723">
    <property type="term" value="F:RNA binding"/>
    <property type="evidence" value="ECO:0007669"/>
    <property type="project" value="InterPro"/>
</dbReference>
<accession>A0AAD2A0M5</accession>
<dbReference type="InterPro" id="IPR011990">
    <property type="entry name" value="TPR-like_helical_dom_sf"/>
</dbReference>
<organism evidence="1 2">
    <name type="scientific">Fraxinus pennsylvanica</name>
    <dbReference type="NCBI Taxonomy" id="56036"/>
    <lineage>
        <taxon>Eukaryota</taxon>
        <taxon>Viridiplantae</taxon>
        <taxon>Streptophyta</taxon>
        <taxon>Embryophyta</taxon>
        <taxon>Tracheophyta</taxon>
        <taxon>Spermatophyta</taxon>
        <taxon>Magnoliopsida</taxon>
        <taxon>eudicotyledons</taxon>
        <taxon>Gunneridae</taxon>
        <taxon>Pentapetalae</taxon>
        <taxon>asterids</taxon>
        <taxon>lamiids</taxon>
        <taxon>Lamiales</taxon>
        <taxon>Oleaceae</taxon>
        <taxon>Oleeae</taxon>
        <taxon>Fraxinus</taxon>
    </lineage>
</organism>
<keyword evidence="2" id="KW-1185">Reference proteome</keyword>
<dbReference type="AlphaFoldDB" id="A0AAD2A0M5"/>
<name>A0AAD2A0M5_9LAMI</name>
<dbReference type="PANTHER" id="PTHR47926:SF347">
    <property type="entry name" value="PENTATRICOPEPTIDE REPEAT-CONTAINING PROTEIN"/>
    <property type="match status" value="1"/>
</dbReference>
<dbReference type="GO" id="GO:0009451">
    <property type="term" value="P:RNA modification"/>
    <property type="evidence" value="ECO:0007669"/>
    <property type="project" value="InterPro"/>
</dbReference>
<reference evidence="1" key="1">
    <citation type="submission" date="2023-05" db="EMBL/GenBank/DDBJ databases">
        <authorList>
            <person name="Huff M."/>
        </authorList>
    </citation>
    <scope>NUCLEOTIDE SEQUENCE</scope>
</reference>
<dbReference type="EMBL" id="OU503051">
    <property type="protein sequence ID" value="CAI9778834.1"/>
    <property type="molecule type" value="Genomic_DNA"/>
</dbReference>
<dbReference type="PANTHER" id="PTHR47926">
    <property type="entry name" value="PENTATRICOPEPTIDE REPEAT-CONTAINING PROTEIN"/>
    <property type="match status" value="1"/>
</dbReference>
<dbReference type="Gene3D" id="1.25.40.10">
    <property type="entry name" value="Tetratricopeptide repeat domain"/>
    <property type="match status" value="1"/>
</dbReference>
<proteinExistence type="predicted"/>
<evidence type="ECO:0000313" key="1">
    <source>
        <dbReference type="EMBL" id="CAI9778834.1"/>
    </source>
</evidence>
<protein>
    <recommendedName>
        <fullName evidence="3">Pentatricopeptide repeat-containing protein</fullName>
    </recommendedName>
</protein>
<sequence length="199" mass="22566">MRLITSRGLGTIWKRQIHSLPTPNLLVLHTICGFHSSSSLLALQLNDYLLNKSPSHLSEARKLHSLLLVAGFFNPNSRLSHLCSRLVHIYVEFGCLEEALFVFHRLPRYQTIACNAILRGYIDSGQFARAINFFFHDLVFKLGFVPDNYTCPLILKACSRLSDLEQGRKNGYYIAFAGRFLGVVSNGMQISTYRGYLSH</sequence>
<dbReference type="Proteomes" id="UP000834106">
    <property type="component" value="Chromosome 16"/>
</dbReference>
<evidence type="ECO:0000313" key="2">
    <source>
        <dbReference type="Proteomes" id="UP000834106"/>
    </source>
</evidence>
<gene>
    <name evidence="1" type="ORF">FPE_LOCUS26264</name>
</gene>
<evidence type="ECO:0008006" key="3">
    <source>
        <dbReference type="Google" id="ProtNLM"/>
    </source>
</evidence>